<feature type="transmembrane region" description="Helical" evidence="3">
    <location>
        <begin position="21"/>
        <end position="39"/>
    </location>
</feature>
<dbReference type="Proteomes" id="UP001652642">
    <property type="component" value="Chromosome 5"/>
</dbReference>
<evidence type="ECO:0000259" key="4">
    <source>
        <dbReference type="Pfam" id="PF00884"/>
    </source>
</evidence>
<dbReference type="SUPFAM" id="SSF53649">
    <property type="entry name" value="Alkaline phosphatase-like"/>
    <property type="match status" value="1"/>
</dbReference>
<dbReference type="PANTHER" id="PTHR42693">
    <property type="entry name" value="ARYLSULFATASE FAMILY MEMBER"/>
    <property type="match status" value="1"/>
</dbReference>
<comment type="cofactor">
    <cofactor evidence="1">
        <name>Ca(2+)</name>
        <dbReference type="ChEBI" id="CHEBI:29108"/>
    </cofactor>
</comment>
<dbReference type="Gene3D" id="3.30.1120.10">
    <property type="match status" value="1"/>
</dbReference>
<sequence length="446" mass="48587">MHLMPLWRETESRGNRRCVGGGGASGWLGFILVFSPIALVQPPQLGWFAGAPWLATLRKRLLGRAWILAIQGDPIFVVKGQFLLNSRCVQGLASEGPCQNLTCFPPDIRCFGTCDQGVVPVPLFWNESIVEQPVTFPKLQPRYSAFAQDFISASARRQQPFFLYYASHHTHYPQFGSQEYTGQSLRGPFGDALLEFDGSVGHLLQALRDAGVEKNTLVFFTADNGPETMRMSRGGSSGLLKCGKGTTYEGGMREPAVAYWPGHIAPGVTHELASTLDVLPTVAALAGVPLPNVTLDGYDLSPVLFGNGKSPRQTMFYYPPAPSELLGVFAVRYKKYKAHFFTQGAFHSGTTPDADCHGTALLTAHEPPLLFDLDSDPAENYNLLQGSSVAPDLLAVLKEVWLQKAQFDQQMAFGESQPGRGLEPAWEPCCSPQCQPKPSCCSCASP</sequence>
<dbReference type="RefSeq" id="XP_072858482.1">
    <property type="nucleotide sequence ID" value="XM_073002381.1"/>
</dbReference>
<dbReference type="Pfam" id="PF14707">
    <property type="entry name" value="Sulfatase_C"/>
    <property type="match status" value="1"/>
</dbReference>
<dbReference type="GeneID" id="110084412"/>
<reference evidence="6" key="1">
    <citation type="submission" date="2025-08" db="UniProtKB">
        <authorList>
            <consortium name="RefSeq"/>
        </authorList>
    </citation>
    <scope>IDENTIFICATION</scope>
</reference>
<keyword evidence="3" id="KW-1133">Transmembrane helix</keyword>
<evidence type="ECO:0000313" key="5">
    <source>
        <dbReference type="Proteomes" id="UP001652642"/>
    </source>
</evidence>
<organism evidence="5 6">
    <name type="scientific">Pogona vitticeps</name>
    <name type="common">central bearded dragon</name>
    <dbReference type="NCBI Taxonomy" id="103695"/>
    <lineage>
        <taxon>Eukaryota</taxon>
        <taxon>Metazoa</taxon>
        <taxon>Chordata</taxon>
        <taxon>Craniata</taxon>
        <taxon>Vertebrata</taxon>
        <taxon>Euteleostomi</taxon>
        <taxon>Lepidosauria</taxon>
        <taxon>Squamata</taxon>
        <taxon>Bifurcata</taxon>
        <taxon>Unidentata</taxon>
        <taxon>Episquamata</taxon>
        <taxon>Toxicofera</taxon>
        <taxon>Iguania</taxon>
        <taxon>Acrodonta</taxon>
        <taxon>Agamidae</taxon>
        <taxon>Amphibolurinae</taxon>
        <taxon>Pogona</taxon>
    </lineage>
</organism>
<dbReference type="PANTHER" id="PTHR42693:SF11">
    <property type="entry name" value="ARYLSULFATASE A"/>
    <property type="match status" value="1"/>
</dbReference>
<evidence type="ECO:0000256" key="2">
    <source>
        <dbReference type="ARBA" id="ARBA00008779"/>
    </source>
</evidence>
<comment type="similarity">
    <text evidence="2">Belongs to the sulfatase family.</text>
</comment>
<name>A0ABM5GLE8_9SAUR</name>
<gene>
    <name evidence="6" type="primary">ARSA</name>
</gene>
<keyword evidence="3" id="KW-0812">Transmembrane</keyword>
<dbReference type="InterPro" id="IPR050738">
    <property type="entry name" value="Sulfatase"/>
</dbReference>
<dbReference type="Gene3D" id="3.40.720.10">
    <property type="entry name" value="Alkaline Phosphatase, subunit A"/>
    <property type="match status" value="1"/>
</dbReference>
<evidence type="ECO:0000256" key="3">
    <source>
        <dbReference type="SAM" id="Phobius"/>
    </source>
</evidence>
<feature type="domain" description="Sulfatase N-terminal" evidence="4">
    <location>
        <begin position="146"/>
        <end position="288"/>
    </location>
</feature>
<accession>A0ABM5GLE8</accession>
<proteinExistence type="inferred from homology"/>
<evidence type="ECO:0000256" key="1">
    <source>
        <dbReference type="ARBA" id="ARBA00001913"/>
    </source>
</evidence>
<evidence type="ECO:0000313" key="6">
    <source>
        <dbReference type="RefSeq" id="XP_072858482.1"/>
    </source>
</evidence>
<protein>
    <submittedName>
        <fullName evidence="6">Arylsulfatase A isoform X2</fullName>
    </submittedName>
</protein>
<dbReference type="InterPro" id="IPR017850">
    <property type="entry name" value="Alkaline_phosphatase_core_sf"/>
</dbReference>
<dbReference type="InterPro" id="IPR000917">
    <property type="entry name" value="Sulfatase_N"/>
</dbReference>
<dbReference type="Pfam" id="PF00884">
    <property type="entry name" value="Sulfatase"/>
    <property type="match status" value="1"/>
</dbReference>
<keyword evidence="3" id="KW-0472">Membrane</keyword>
<keyword evidence="5" id="KW-1185">Reference proteome</keyword>